<evidence type="ECO:0000256" key="1">
    <source>
        <dbReference type="SAM" id="MobiDB-lite"/>
    </source>
</evidence>
<accession>A0AAU8JRF2</accession>
<dbReference type="RefSeq" id="WP_354637428.1">
    <property type="nucleotide sequence ID" value="NZ_CP159872.1"/>
</dbReference>
<reference evidence="2" key="1">
    <citation type="submission" date="2024-06" db="EMBL/GenBank/DDBJ databases">
        <title>The genome sequences of Kitasatospora sp. strain HUAS MG31.</title>
        <authorList>
            <person name="Mo P."/>
        </authorList>
    </citation>
    <scope>NUCLEOTIDE SEQUENCE</scope>
    <source>
        <strain evidence="2">HUAS MG31</strain>
    </source>
</reference>
<gene>
    <name evidence="2" type="ORF">ABWK59_01650</name>
</gene>
<dbReference type="AlphaFoldDB" id="A0AAU8JRF2"/>
<organism evidence="2">
    <name type="scientific">Kitasatospora camelliae</name>
    <dbReference type="NCBI Taxonomy" id="3156397"/>
    <lineage>
        <taxon>Bacteria</taxon>
        <taxon>Bacillati</taxon>
        <taxon>Actinomycetota</taxon>
        <taxon>Actinomycetes</taxon>
        <taxon>Kitasatosporales</taxon>
        <taxon>Streptomycetaceae</taxon>
        <taxon>Kitasatospora</taxon>
    </lineage>
</organism>
<proteinExistence type="predicted"/>
<protein>
    <submittedName>
        <fullName evidence="2">Uncharacterized protein</fullName>
    </submittedName>
</protein>
<dbReference type="EMBL" id="CP159872">
    <property type="protein sequence ID" value="XCM77732.1"/>
    <property type="molecule type" value="Genomic_DNA"/>
</dbReference>
<name>A0AAU8JRF2_9ACTN</name>
<feature type="region of interest" description="Disordered" evidence="1">
    <location>
        <begin position="1"/>
        <end position="31"/>
    </location>
</feature>
<sequence length="127" mass="13564">MDARSAPRTGLGGLRVSLTRELPGPNTSRSPEDRCALIAKARYDREAAQTPSLAPDFTFEDMPALGPGGFRELEVRDGRVLMARVQGCHGADWITVSIVPGPSSDSGKAVNDVVAALQDIYRRLGDA</sequence>
<dbReference type="KEGG" id="kcm:ABWK59_01650"/>
<evidence type="ECO:0000313" key="2">
    <source>
        <dbReference type="EMBL" id="XCM77732.1"/>
    </source>
</evidence>